<dbReference type="EMBL" id="MCOG01000280">
    <property type="protein sequence ID" value="ORY20765.1"/>
    <property type="molecule type" value="Genomic_DNA"/>
</dbReference>
<reference evidence="2 3" key="1">
    <citation type="submission" date="2016-08" db="EMBL/GenBank/DDBJ databases">
        <title>A Parts List for Fungal Cellulosomes Revealed by Comparative Genomics.</title>
        <authorList>
            <consortium name="DOE Joint Genome Institute"/>
            <person name="Haitjema C.H."/>
            <person name="Gilmore S.P."/>
            <person name="Henske J.K."/>
            <person name="Solomon K.V."/>
            <person name="De Groot R."/>
            <person name="Kuo A."/>
            <person name="Mondo S.J."/>
            <person name="Salamov A.A."/>
            <person name="Labutti K."/>
            <person name="Zhao Z."/>
            <person name="Chiniquy J."/>
            <person name="Barry K."/>
            <person name="Brewer H.M."/>
            <person name="Purvine S.O."/>
            <person name="Wright A.T."/>
            <person name="Boxma B."/>
            <person name="Van Alen T."/>
            <person name="Hackstein J.H."/>
            <person name="Baker S.E."/>
            <person name="Grigoriev I.V."/>
            <person name="O'Malley M.A."/>
        </authorList>
    </citation>
    <scope>NUCLEOTIDE SEQUENCE [LARGE SCALE GENOMIC DNA]</scope>
    <source>
        <strain evidence="2 3">G1</strain>
    </source>
</reference>
<accession>A0A1Y2AFM0</accession>
<dbReference type="OrthoDB" id="2150407at2759"/>
<protein>
    <submittedName>
        <fullName evidence="2">Uncharacterized protein</fullName>
    </submittedName>
</protein>
<dbReference type="AlphaFoldDB" id="A0A1Y2AFM0"/>
<evidence type="ECO:0000313" key="2">
    <source>
        <dbReference type="EMBL" id="ORY20765.1"/>
    </source>
</evidence>
<evidence type="ECO:0000313" key="3">
    <source>
        <dbReference type="Proteomes" id="UP000193920"/>
    </source>
</evidence>
<evidence type="ECO:0000256" key="1">
    <source>
        <dbReference type="SAM" id="MobiDB-lite"/>
    </source>
</evidence>
<dbReference type="Proteomes" id="UP000193920">
    <property type="component" value="Unassembled WGS sequence"/>
</dbReference>
<sequence>MPCKCLTGCINKKCSCRAKGMDCTDECAYCKKDDSKYECFNLPGKVPPILLKSKSNANSPSNSNSNSRKNSRNNSKIIEISDDSETETEALVKKASKELIQPKNEQDNNKTSQQTVIINNYYYNEYKQQNNAFTQVNHNYELAENDNYNRNHTQPNIVNNLIKNSNNNDSNTANNTPSSTIPKLTESLAGDFLKFYWECLSDKNKTKYLEKYICPMAELKIQEVPFIGAGRRLQQQQQQQQ</sequence>
<name>A0A1Y2AFM0_9FUNG</name>
<feature type="compositionally biased region" description="Low complexity" evidence="1">
    <location>
        <begin position="52"/>
        <end position="76"/>
    </location>
</feature>
<comment type="caution">
    <text evidence="2">The sequence shown here is derived from an EMBL/GenBank/DDBJ whole genome shotgun (WGS) entry which is preliminary data.</text>
</comment>
<feature type="region of interest" description="Disordered" evidence="1">
    <location>
        <begin position="51"/>
        <end position="87"/>
    </location>
</feature>
<feature type="region of interest" description="Disordered" evidence="1">
    <location>
        <begin position="163"/>
        <end position="182"/>
    </location>
</feature>
<keyword evidence="3" id="KW-1185">Reference proteome</keyword>
<organism evidence="2 3">
    <name type="scientific">Neocallimastix californiae</name>
    <dbReference type="NCBI Taxonomy" id="1754190"/>
    <lineage>
        <taxon>Eukaryota</taxon>
        <taxon>Fungi</taxon>
        <taxon>Fungi incertae sedis</taxon>
        <taxon>Chytridiomycota</taxon>
        <taxon>Chytridiomycota incertae sedis</taxon>
        <taxon>Neocallimastigomycetes</taxon>
        <taxon>Neocallimastigales</taxon>
        <taxon>Neocallimastigaceae</taxon>
        <taxon>Neocallimastix</taxon>
    </lineage>
</organism>
<proteinExistence type="predicted"/>
<gene>
    <name evidence="2" type="ORF">LY90DRAFT_516520</name>
</gene>